<feature type="transmembrane region" description="Helical" evidence="6">
    <location>
        <begin position="99"/>
        <end position="118"/>
    </location>
</feature>
<feature type="transmembrane region" description="Helical" evidence="6">
    <location>
        <begin position="68"/>
        <end position="87"/>
    </location>
</feature>
<keyword evidence="2" id="KW-1003">Cell membrane</keyword>
<evidence type="ECO:0000256" key="5">
    <source>
        <dbReference type="ARBA" id="ARBA00023136"/>
    </source>
</evidence>
<dbReference type="EMBL" id="BSPQ01000001">
    <property type="protein sequence ID" value="GLS89031.1"/>
    <property type="molecule type" value="Genomic_DNA"/>
</dbReference>
<evidence type="ECO:0000313" key="8">
    <source>
        <dbReference type="Proteomes" id="UP001157353"/>
    </source>
</evidence>
<feature type="transmembrane region" description="Helical" evidence="6">
    <location>
        <begin position="160"/>
        <end position="178"/>
    </location>
</feature>
<dbReference type="Proteomes" id="UP001157353">
    <property type="component" value="Unassembled WGS sequence"/>
</dbReference>
<feature type="transmembrane region" description="Helical" evidence="6">
    <location>
        <begin position="29"/>
        <end position="47"/>
    </location>
</feature>
<evidence type="ECO:0000256" key="4">
    <source>
        <dbReference type="ARBA" id="ARBA00022989"/>
    </source>
</evidence>
<feature type="transmembrane region" description="Helical" evidence="6">
    <location>
        <begin position="232"/>
        <end position="251"/>
    </location>
</feature>
<evidence type="ECO:0000256" key="2">
    <source>
        <dbReference type="ARBA" id="ARBA00022475"/>
    </source>
</evidence>
<feature type="transmembrane region" description="Helical" evidence="6">
    <location>
        <begin position="199"/>
        <end position="220"/>
    </location>
</feature>
<dbReference type="Pfam" id="PF13440">
    <property type="entry name" value="Polysacc_synt_3"/>
    <property type="match status" value="1"/>
</dbReference>
<dbReference type="InterPro" id="IPR050833">
    <property type="entry name" value="Poly_Biosynth_Transport"/>
</dbReference>
<gene>
    <name evidence="7" type="primary">cpsL</name>
    <name evidence="7" type="ORF">GCM10007916_00980</name>
</gene>
<keyword evidence="4 6" id="KW-1133">Transmembrane helix</keyword>
<keyword evidence="5 6" id="KW-0472">Membrane</keyword>
<proteinExistence type="predicted"/>
<keyword evidence="8" id="KW-1185">Reference proteome</keyword>
<name>A0ABQ6DV84_9GAMM</name>
<comment type="caution">
    <text evidence="7">The sequence shown here is derived from an EMBL/GenBank/DDBJ whole genome shotgun (WGS) entry which is preliminary data.</text>
</comment>
<sequence length="402" mass="45403">MSATIPFLLLPVLTRYLSPEQYGQVAMFNMFTAGLASIIGLSVHGAANRRFFDKDVTNTQLARFNGNCLFILLSSTVFALFVFSFFYSQIANYLGFPPVWIYFGILNVCCSFLLTLRLGQWQIRGKAKLYGVLQVTNSLVVISFSILFVVVLHLGAEGRIYGMILTGVIIGFISYCTLIKDKLFLFEYNRKDINEALSFGIPLIPHVLGGFLLLSVDRLLINKELGLEMTGVYMVAFSLGSALNIIFNSINKAYSPWLFARLKENDFNKKIDIVKKTYLYFAFLLVMSLLAFFIAPPLLKVMVGEKFYQAAEVLPILLIGQVFFGMYFMVTNYIFYVKKTKYLSYVTIFSGLINVLLLFLLIPSYGISGAALAFLIANVLRFIGTWALSARLYSMPWALWRS</sequence>
<dbReference type="PANTHER" id="PTHR30250:SF11">
    <property type="entry name" value="O-ANTIGEN TRANSPORTER-RELATED"/>
    <property type="match status" value="1"/>
</dbReference>
<evidence type="ECO:0000256" key="1">
    <source>
        <dbReference type="ARBA" id="ARBA00004651"/>
    </source>
</evidence>
<evidence type="ECO:0000313" key="7">
    <source>
        <dbReference type="EMBL" id="GLS89031.1"/>
    </source>
</evidence>
<protein>
    <submittedName>
        <fullName evidence="7">Polysaccharide biosynthesis protein</fullName>
    </submittedName>
</protein>
<feature type="transmembrane region" description="Helical" evidence="6">
    <location>
        <begin position="130"/>
        <end position="154"/>
    </location>
</feature>
<feature type="transmembrane region" description="Helical" evidence="6">
    <location>
        <begin position="342"/>
        <end position="365"/>
    </location>
</feature>
<feature type="transmembrane region" description="Helical" evidence="6">
    <location>
        <begin position="371"/>
        <end position="393"/>
    </location>
</feature>
<feature type="transmembrane region" description="Helical" evidence="6">
    <location>
        <begin position="277"/>
        <end position="295"/>
    </location>
</feature>
<organism evidence="7 8">
    <name type="scientific">Psychromonas marina</name>
    <dbReference type="NCBI Taxonomy" id="88364"/>
    <lineage>
        <taxon>Bacteria</taxon>
        <taxon>Pseudomonadati</taxon>
        <taxon>Pseudomonadota</taxon>
        <taxon>Gammaproteobacteria</taxon>
        <taxon>Alteromonadales</taxon>
        <taxon>Psychromonadaceae</taxon>
        <taxon>Psychromonas</taxon>
    </lineage>
</organism>
<dbReference type="PANTHER" id="PTHR30250">
    <property type="entry name" value="PST FAMILY PREDICTED COLANIC ACID TRANSPORTER"/>
    <property type="match status" value="1"/>
</dbReference>
<keyword evidence="3 6" id="KW-0812">Transmembrane</keyword>
<feature type="transmembrane region" description="Helical" evidence="6">
    <location>
        <begin position="307"/>
        <end position="330"/>
    </location>
</feature>
<evidence type="ECO:0000256" key="3">
    <source>
        <dbReference type="ARBA" id="ARBA00022692"/>
    </source>
</evidence>
<evidence type="ECO:0000256" key="6">
    <source>
        <dbReference type="SAM" id="Phobius"/>
    </source>
</evidence>
<reference evidence="8" key="1">
    <citation type="journal article" date="2019" name="Int. J. Syst. Evol. Microbiol.">
        <title>The Global Catalogue of Microorganisms (GCM) 10K type strain sequencing project: providing services to taxonomists for standard genome sequencing and annotation.</title>
        <authorList>
            <consortium name="The Broad Institute Genomics Platform"/>
            <consortium name="The Broad Institute Genome Sequencing Center for Infectious Disease"/>
            <person name="Wu L."/>
            <person name="Ma J."/>
        </authorList>
    </citation>
    <scope>NUCLEOTIDE SEQUENCE [LARGE SCALE GENOMIC DNA]</scope>
    <source>
        <strain evidence="8">NBRC 103166</strain>
    </source>
</reference>
<comment type="subcellular location">
    <subcellularLocation>
        <location evidence="1">Cell membrane</location>
        <topology evidence="1">Multi-pass membrane protein</topology>
    </subcellularLocation>
</comment>
<accession>A0ABQ6DV84</accession>